<evidence type="ECO:0000256" key="3">
    <source>
        <dbReference type="RuleBase" id="RU361173"/>
    </source>
</evidence>
<evidence type="ECO:0000313" key="7">
    <source>
        <dbReference type="EMBL" id="KTB45240.1"/>
    </source>
</evidence>
<reference evidence="7 8" key="1">
    <citation type="submission" date="2015-12" db="EMBL/GenBank/DDBJ databases">
        <title>Draft genome sequence of Moniliophthora roreri, the causal agent of frosty pod rot of cacao.</title>
        <authorList>
            <person name="Aime M.C."/>
            <person name="Diaz-Valderrama J.R."/>
            <person name="Kijpornyongpan T."/>
            <person name="Phillips-Mora W."/>
        </authorList>
    </citation>
    <scope>NUCLEOTIDE SEQUENCE [LARGE SCALE GENOMIC DNA]</scope>
    <source>
        <strain evidence="7 8">MCA 2952</strain>
    </source>
</reference>
<dbReference type="InterPro" id="IPR011050">
    <property type="entry name" value="Pectin_lyase_fold/virulence"/>
</dbReference>
<evidence type="ECO:0000256" key="2">
    <source>
        <dbReference type="ARBA" id="ARBA00023239"/>
    </source>
</evidence>
<name>A0A0W0G9Q2_MONRR</name>
<dbReference type="GO" id="GO:0030570">
    <property type="term" value="F:pectate lyase activity"/>
    <property type="evidence" value="ECO:0007669"/>
    <property type="project" value="InterPro"/>
</dbReference>
<evidence type="ECO:0000256" key="1">
    <source>
        <dbReference type="ARBA" id="ARBA00010980"/>
    </source>
</evidence>
<dbReference type="GO" id="GO:0005576">
    <property type="term" value="C:extracellular region"/>
    <property type="evidence" value="ECO:0007669"/>
    <property type="project" value="UniProtKB-SubCell"/>
</dbReference>
<gene>
    <name evidence="7" type="ORF">WG66_2168</name>
</gene>
<dbReference type="Pfam" id="PF00544">
    <property type="entry name" value="Pectate_lyase_4"/>
    <property type="match status" value="1"/>
</dbReference>
<comment type="caution">
    <text evidence="7">The sequence shown here is derived from an EMBL/GenBank/DDBJ whole genome shotgun (WGS) entry which is preliminary data.</text>
</comment>
<dbReference type="Gene3D" id="2.160.20.10">
    <property type="entry name" value="Single-stranded right-handed beta-helix, Pectin lyase-like"/>
    <property type="match status" value="1"/>
</dbReference>
<dbReference type="InterPro" id="IPR012334">
    <property type="entry name" value="Pectin_lyas_fold"/>
</dbReference>
<dbReference type="AlphaFoldDB" id="A0A0W0G9Q2"/>
<dbReference type="Proteomes" id="UP000054988">
    <property type="component" value="Unassembled WGS sequence"/>
</dbReference>
<keyword evidence="5" id="KW-0732">Signal</keyword>
<dbReference type="SMART" id="SM00656">
    <property type="entry name" value="Amb_all"/>
    <property type="match status" value="1"/>
</dbReference>
<protein>
    <recommendedName>
        <fullName evidence="6">Pectate lyase domain-containing protein</fullName>
    </recommendedName>
</protein>
<feature type="chain" id="PRO_5006902491" description="Pectate lyase domain-containing protein" evidence="5">
    <location>
        <begin position="19"/>
        <end position="311"/>
    </location>
</feature>
<feature type="signal peptide" evidence="5">
    <location>
        <begin position="1"/>
        <end position="18"/>
    </location>
</feature>
<evidence type="ECO:0000256" key="4">
    <source>
        <dbReference type="SAM" id="MobiDB-lite"/>
    </source>
</evidence>
<organism evidence="7 8">
    <name type="scientific">Moniliophthora roreri</name>
    <name type="common">Frosty pod rot fungus</name>
    <name type="synonym">Monilia roreri</name>
    <dbReference type="NCBI Taxonomy" id="221103"/>
    <lineage>
        <taxon>Eukaryota</taxon>
        <taxon>Fungi</taxon>
        <taxon>Dikarya</taxon>
        <taxon>Basidiomycota</taxon>
        <taxon>Agaricomycotina</taxon>
        <taxon>Agaricomycetes</taxon>
        <taxon>Agaricomycetidae</taxon>
        <taxon>Agaricales</taxon>
        <taxon>Marasmiineae</taxon>
        <taxon>Marasmiaceae</taxon>
        <taxon>Moniliophthora</taxon>
    </lineage>
</organism>
<dbReference type="PANTHER" id="PTHR31683">
    <property type="entry name" value="PECTATE LYASE 18-RELATED"/>
    <property type="match status" value="1"/>
</dbReference>
<dbReference type="InterPro" id="IPR002022">
    <property type="entry name" value="Pec_lyase"/>
</dbReference>
<keyword evidence="3" id="KW-0964">Secreted</keyword>
<comment type="subcellular location">
    <subcellularLocation>
        <location evidence="3">Secreted</location>
    </subcellularLocation>
</comment>
<evidence type="ECO:0000256" key="5">
    <source>
        <dbReference type="SAM" id="SignalP"/>
    </source>
</evidence>
<keyword evidence="2 3" id="KW-0456">Lyase</keyword>
<keyword evidence="3" id="KW-0119">Carbohydrate metabolism</keyword>
<feature type="region of interest" description="Disordered" evidence="4">
    <location>
        <begin position="253"/>
        <end position="311"/>
    </location>
</feature>
<dbReference type="GO" id="GO:0000272">
    <property type="term" value="P:polysaccharide catabolic process"/>
    <property type="evidence" value="ECO:0007669"/>
    <property type="project" value="UniProtKB-KW"/>
</dbReference>
<feature type="compositionally biased region" description="Basic and acidic residues" evidence="4">
    <location>
        <begin position="264"/>
        <end position="297"/>
    </location>
</feature>
<dbReference type="EMBL" id="LATX01000739">
    <property type="protein sequence ID" value="KTB45240.1"/>
    <property type="molecule type" value="Genomic_DNA"/>
</dbReference>
<dbReference type="InterPro" id="IPR045032">
    <property type="entry name" value="PEL"/>
</dbReference>
<accession>A0A0W0G9Q2</accession>
<keyword evidence="3" id="KW-0624">Polysaccharide degradation</keyword>
<proteinExistence type="inferred from homology"/>
<dbReference type="eggNOG" id="ENOG502S66G">
    <property type="taxonomic scope" value="Eukaryota"/>
</dbReference>
<dbReference type="SUPFAM" id="SSF51126">
    <property type="entry name" value="Pectin lyase-like"/>
    <property type="match status" value="1"/>
</dbReference>
<dbReference type="PANTHER" id="PTHR31683:SF18">
    <property type="entry name" value="PECTATE LYASE 21-RELATED"/>
    <property type="match status" value="1"/>
</dbReference>
<sequence length="311" mass="33380">MKWFASIVAFIAVQAVAASPTRFVQRASVGDTATVGFATGTTGGSGGTQTTLRSLSELQAAVSGDAKKIVIVDGNISGDAVIKVGSNTSVLGAPGATFTGIDLRVIDVTNVIIRNVKVNKVLAPGDNVGAQAESNDHYDGLLDITHGCTGVTVSNSYLHDHYEASLVGHSDSNESESEDVNVRVAYVGNYWKNLNPRTPSLPFGTGHIYNNYFKSNNDGINTRVGAQLLVENNVCVSPKKPLYSTDEGYAVATRNDFGGGENTTPERGDEDTLHLQDEQDSLRRAPERQERKGERYPLPRLPKSRFEFGDM</sequence>
<evidence type="ECO:0000259" key="6">
    <source>
        <dbReference type="SMART" id="SM00656"/>
    </source>
</evidence>
<feature type="domain" description="Pectate lyase" evidence="6">
    <location>
        <begin position="45"/>
        <end position="241"/>
    </location>
</feature>
<comment type="similarity">
    <text evidence="1 3">Belongs to the polysaccharide lyase 1 family.</text>
</comment>
<evidence type="ECO:0000313" key="8">
    <source>
        <dbReference type="Proteomes" id="UP000054988"/>
    </source>
</evidence>